<dbReference type="CDD" id="cd01324">
    <property type="entry name" value="cbb3_Oxidase_CcoQ"/>
    <property type="match status" value="1"/>
</dbReference>
<keyword evidence="1" id="KW-0812">Transmembrane</keyword>
<reference evidence="2 3" key="1">
    <citation type="submission" date="2020-02" db="EMBL/GenBank/DDBJ databases">
        <authorList>
            <person name="Zheng R.K."/>
            <person name="Sun C.M."/>
        </authorList>
    </citation>
    <scope>NUCLEOTIDE SEQUENCE [LARGE SCALE GENOMIC DNA]</scope>
    <source>
        <strain evidence="3">zrk23</strain>
    </source>
</reference>
<name>A0A6G6YAD2_9SPHN</name>
<evidence type="ECO:0000256" key="1">
    <source>
        <dbReference type="SAM" id="Phobius"/>
    </source>
</evidence>
<dbReference type="Pfam" id="PF05545">
    <property type="entry name" value="FixQ"/>
    <property type="match status" value="1"/>
</dbReference>
<proteinExistence type="predicted"/>
<protein>
    <submittedName>
        <fullName evidence="2">Cbb3-type cytochrome c oxidase subunit 3</fullName>
    </submittedName>
</protein>
<keyword evidence="3" id="KW-1185">Reference proteome</keyword>
<evidence type="ECO:0000313" key="3">
    <source>
        <dbReference type="Proteomes" id="UP000501568"/>
    </source>
</evidence>
<feature type="transmembrane region" description="Helical" evidence="1">
    <location>
        <begin position="12"/>
        <end position="31"/>
    </location>
</feature>
<dbReference type="Proteomes" id="UP000501568">
    <property type="component" value="Chromosome"/>
</dbReference>
<dbReference type="KEGG" id="spzr:G5C33_18235"/>
<dbReference type="AlphaFoldDB" id="A0A6G6YAD2"/>
<evidence type="ECO:0000313" key="2">
    <source>
        <dbReference type="EMBL" id="QIG81533.1"/>
    </source>
</evidence>
<dbReference type="RefSeq" id="WP_165328460.1">
    <property type="nucleotide sequence ID" value="NZ_CP049109.1"/>
</dbReference>
<gene>
    <name evidence="2" type="ORF">G5C33_18235</name>
</gene>
<accession>A0A6G6YAD2</accession>
<dbReference type="EMBL" id="CP049109">
    <property type="protein sequence ID" value="QIG81533.1"/>
    <property type="molecule type" value="Genomic_DNA"/>
</dbReference>
<organism evidence="2 3">
    <name type="scientific">Stakelama tenebrarum</name>
    <dbReference type="NCBI Taxonomy" id="2711215"/>
    <lineage>
        <taxon>Bacteria</taxon>
        <taxon>Pseudomonadati</taxon>
        <taxon>Pseudomonadota</taxon>
        <taxon>Alphaproteobacteria</taxon>
        <taxon>Sphingomonadales</taxon>
        <taxon>Sphingomonadaceae</taxon>
        <taxon>Stakelama</taxon>
    </lineage>
</organism>
<dbReference type="InterPro" id="IPR008621">
    <property type="entry name" value="Cbb3-typ_cyt_oxidase_comp"/>
</dbReference>
<keyword evidence="1" id="KW-1133">Transmembrane helix</keyword>
<sequence>MNYHLLREFADSWGLVIMTVLFLSLIGWAFLPRNREANRRAANSIFEDENDNG</sequence>
<keyword evidence="1" id="KW-0472">Membrane</keyword>